<proteinExistence type="inferred from homology"/>
<evidence type="ECO:0000256" key="3">
    <source>
        <dbReference type="ARBA" id="ARBA00023125"/>
    </source>
</evidence>
<dbReference type="GO" id="GO:0003700">
    <property type="term" value="F:DNA-binding transcription factor activity"/>
    <property type="evidence" value="ECO:0007669"/>
    <property type="project" value="InterPro"/>
</dbReference>
<dbReference type="PANTHER" id="PTHR30579">
    <property type="entry name" value="TRANSCRIPTIONAL REGULATOR"/>
    <property type="match status" value="1"/>
</dbReference>
<reference evidence="7" key="1">
    <citation type="journal article" date="2014" name="Environ. Microbiol.">
        <title>Comparative genomics of the marine bacterial genus Glaciecola reveals the high degree of genomic diversity and genomic characteristic for cold adaptation.</title>
        <authorList>
            <person name="Qin Q.L."/>
            <person name="Xie B.B."/>
            <person name="Yu Y."/>
            <person name="Shu Y.L."/>
            <person name="Rong J.C."/>
            <person name="Zhang Y.J."/>
            <person name="Zhao D.L."/>
            <person name="Chen X.L."/>
            <person name="Zhang X.Y."/>
            <person name="Chen B."/>
            <person name="Zhou B.C."/>
            <person name="Zhang Y.Z."/>
        </authorList>
    </citation>
    <scope>NUCLEOTIDE SEQUENCE [LARGE SCALE GENOMIC DNA]</scope>
    <source>
        <strain evidence="7">LMG 21857</strain>
    </source>
</reference>
<dbReference type="STRING" id="1129793.GPLA_0040"/>
<dbReference type="Gene3D" id="1.10.10.10">
    <property type="entry name" value="Winged helix-like DNA-binding domain superfamily/Winged helix DNA-binding domain"/>
    <property type="match status" value="1"/>
</dbReference>
<dbReference type="SUPFAM" id="SSF46785">
    <property type="entry name" value="Winged helix' DNA-binding domain"/>
    <property type="match status" value="1"/>
</dbReference>
<dbReference type="GO" id="GO:0003677">
    <property type="term" value="F:DNA binding"/>
    <property type="evidence" value="ECO:0007669"/>
    <property type="project" value="UniProtKB-KW"/>
</dbReference>
<dbReference type="Gene3D" id="3.40.190.10">
    <property type="entry name" value="Periplasmic binding protein-like II"/>
    <property type="match status" value="2"/>
</dbReference>
<dbReference type="Pfam" id="PF03466">
    <property type="entry name" value="LysR_substrate"/>
    <property type="match status" value="1"/>
</dbReference>
<evidence type="ECO:0000256" key="1">
    <source>
        <dbReference type="ARBA" id="ARBA00009437"/>
    </source>
</evidence>
<dbReference type="Pfam" id="PF00126">
    <property type="entry name" value="HTH_1"/>
    <property type="match status" value="1"/>
</dbReference>
<feature type="domain" description="HTH lysR-type" evidence="5">
    <location>
        <begin position="6"/>
        <end position="61"/>
    </location>
</feature>
<dbReference type="InterPro" id="IPR036390">
    <property type="entry name" value="WH_DNA-bd_sf"/>
</dbReference>
<dbReference type="InterPro" id="IPR036388">
    <property type="entry name" value="WH-like_DNA-bd_sf"/>
</dbReference>
<dbReference type="PRINTS" id="PR00039">
    <property type="entry name" value="HTHLYSR"/>
</dbReference>
<keyword evidence="7" id="KW-1185">Reference proteome</keyword>
<dbReference type="RefSeq" id="WP_007102771.1">
    <property type="nucleotide sequence ID" value="NZ_BAER01000005.1"/>
</dbReference>
<comment type="caution">
    <text evidence="6">The sequence shown here is derived from an EMBL/GenBank/DDBJ whole genome shotgun (WGS) entry which is preliminary data.</text>
</comment>
<comment type="similarity">
    <text evidence="1">Belongs to the LysR transcriptional regulatory family.</text>
</comment>
<sequence>MKNLSVDFLRSFVTITQTGSYTLCAERLKRTQPAISLQIKKLEDVVGEKLFIRESNRLTLTLAGSKLLEFGMKIISLNDQAMKEFGRPQVSGNIKLGIPSEFSTTLMPKIIRRFINTYPEISLEVHCALSKDLLCEPLKSKFDLILSLQEDADSSQEGHIITDQLVWVGSQRFVNTIPEKLPIIAAPSPCLYRKRVTSVLNAHKKNWQIIYTIADLNGIQTAINEDLGITALARSTVPPGLFILPPSPLLPELGQVGVYLMNPQKVRSEAIELLAKTIETQLAI</sequence>
<evidence type="ECO:0000313" key="6">
    <source>
        <dbReference type="EMBL" id="GAC30961.1"/>
    </source>
</evidence>
<dbReference type="OrthoDB" id="5723059at2"/>
<gene>
    <name evidence="6" type="ORF">GPLA_0040</name>
</gene>
<dbReference type="PROSITE" id="PS50931">
    <property type="entry name" value="HTH_LYSR"/>
    <property type="match status" value="1"/>
</dbReference>
<dbReference type="PANTHER" id="PTHR30579:SF7">
    <property type="entry name" value="HTH-TYPE TRANSCRIPTIONAL REGULATOR LRHA-RELATED"/>
    <property type="match status" value="1"/>
</dbReference>
<dbReference type="InterPro" id="IPR005119">
    <property type="entry name" value="LysR_subst-bd"/>
</dbReference>
<accession>K6Z411</accession>
<protein>
    <recommendedName>
        <fullName evidence="5">HTH lysR-type domain-containing protein</fullName>
    </recommendedName>
</protein>
<evidence type="ECO:0000313" key="7">
    <source>
        <dbReference type="Proteomes" id="UP000006322"/>
    </source>
</evidence>
<dbReference type="AlphaFoldDB" id="K6Z411"/>
<evidence type="ECO:0000259" key="5">
    <source>
        <dbReference type="PROSITE" id="PS50931"/>
    </source>
</evidence>
<dbReference type="EMBL" id="BAER01000005">
    <property type="protein sequence ID" value="GAC30961.1"/>
    <property type="molecule type" value="Genomic_DNA"/>
</dbReference>
<name>K6Z411_9ALTE</name>
<keyword evidence="4" id="KW-0804">Transcription</keyword>
<keyword evidence="3" id="KW-0238">DNA-binding</keyword>
<evidence type="ECO:0000256" key="2">
    <source>
        <dbReference type="ARBA" id="ARBA00023015"/>
    </source>
</evidence>
<dbReference type="Proteomes" id="UP000006322">
    <property type="component" value="Unassembled WGS sequence"/>
</dbReference>
<dbReference type="SUPFAM" id="SSF53850">
    <property type="entry name" value="Periplasmic binding protein-like II"/>
    <property type="match status" value="1"/>
</dbReference>
<dbReference type="InterPro" id="IPR000847">
    <property type="entry name" value="LysR_HTH_N"/>
</dbReference>
<dbReference type="InterPro" id="IPR050176">
    <property type="entry name" value="LTTR"/>
</dbReference>
<evidence type="ECO:0000256" key="4">
    <source>
        <dbReference type="ARBA" id="ARBA00023163"/>
    </source>
</evidence>
<keyword evidence="2" id="KW-0805">Transcription regulation</keyword>
<organism evidence="6 7">
    <name type="scientific">Paraglaciecola polaris LMG 21857</name>
    <dbReference type="NCBI Taxonomy" id="1129793"/>
    <lineage>
        <taxon>Bacteria</taxon>
        <taxon>Pseudomonadati</taxon>
        <taxon>Pseudomonadota</taxon>
        <taxon>Gammaproteobacteria</taxon>
        <taxon>Alteromonadales</taxon>
        <taxon>Alteromonadaceae</taxon>
        <taxon>Paraglaciecola</taxon>
    </lineage>
</organism>